<keyword evidence="3" id="KW-1185">Reference proteome</keyword>
<proteinExistence type="predicted"/>
<comment type="caution">
    <text evidence="2">The sequence shown here is derived from an EMBL/GenBank/DDBJ whole genome shotgun (WGS) entry which is preliminary data.</text>
</comment>
<organism evidence="2 3">
    <name type="scientific">Bacillus mesophilus</name>
    <dbReference type="NCBI Taxonomy" id="1808955"/>
    <lineage>
        <taxon>Bacteria</taxon>
        <taxon>Bacillati</taxon>
        <taxon>Bacillota</taxon>
        <taxon>Bacilli</taxon>
        <taxon>Bacillales</taxon>
        <taxon>Bacillaceae</taxon>
        <taxon>Bacillus</taxon>
    </lineage>
</organism>
<keyword evidence="1" id="KW-0812">Transmembrane</keyword>
<name>A0A6M0Q8X3_9BACI</name>
<feature type="transmembrane region" description="Helical" evidence="1">
    <location>
        <begin position="13"/>
        <end position="35"/>
    </location>
</feature>
<dbReference type="Proteomes" id="UP000481043">
    <property type="component" value="Unassembled WGS sequence"/>
</dbReference>
<dbReference type="RefSeq" id="WP_163179373.1">
    <property type="nucleotide sequence ID" value="NZ_JAAIWM010000002.1"/>
</dbReference>
<protein>
    <submittedName>
        <fullName evidence="2">Uncharacterized protein</fullName>
    </submittedName>
</protein>
<feature type="transmembrane region" description="Helical" evidence="1">
    <location>
        <begin position="90"/>
        <end position="111"/>
    </location>
</feature>
<keyword evidence="1" id="KW-1133">Transmembrane helix</keyword>
<dbReference type="EMBL" id="JAAIWM010000002">
    <property type="protein sequence ID" value="NEY71960.1"/>
    <property type="molecule type" value="Genomic_DNA"/>
</dbReference>
<evidence type="ECO:0000313" key="2">
    <source>
        <dbReference type="EMBL" id="NEY71960.1"/>
    </source>
</evidence>
<evidence type="ECO:0000256" key="1">
    <source>
        <dbReference type="SAM" id="Phobius"/>
    </source>
</evidence>
<dbReference type="AlphaFoldDB" id="A0A6M0Q8X3"/>
<sequence>MLTEDQIYFFGDILFYGLDLLIYTMLIGLIIWMFTKEAKEVRRERNQMMKEKGYSGVMLEGFRTLINPRLLLQEIKKTHLEMKQGSKLRYYSIWLAVPTIFIYFLFLFLYIQFLGPWLLRTI</sequence>
<gene>
    <name evidence="2" type="ORF">G4D63_09385</name>
</gene>
<reference evidence="2 3" key="1">
    <citation type="submission" date="2020-02" db="EMBL/GenBank/DDBJ databases">
        <title>Bacillus aquiflavi sp. nov., isolated from yellow water of strong flavor Chinese baijiu in Yibin region of China.</title>
        <authorList>
            <person name="Xie J."/>
        </authorList>
    </citation>
    <scope>NUCLEOTIDE SEQUENCE [LARGE SCALE GENOMIC DNA]</scope>
    <source>
        <strain evidence="2 3">SA4</strain>
    </source>
</reference>
<accession>A0A6M0Q8X3</accession>
<keyword evidence="1" id="KW-0472">Membrane</keyword>
<evidence type="ECO:0000313" key="3">
    <source>
        <dbReference type="Proteomes" id="UP000481043"/>
    </source>
</evidence>